<keyword evidence="2" id="KW-1133">Transmembrane helix</keyword>
<feature type="transmembrane region" description="Helical" evidence="2">
    <location>
        <begin position="29"/>
        <end position="48"/>
    </location>
</feature>
<proteinExistence type="predicted"/>
<keyword evidence="2" id="KW-0472">Membrane</keyword>
<dbReference type="Proteomes" id="UP000654947">
    <property type="component" value="Unassembled WGS sequence"/>
</dbReference>
<dbReference type="Pfam" id="PF11298">
    <property type="entry name" value="DUF3099"/>
    <property type="match status" value="1"/>
</dbReference>
<dbReference type="InterPro" id="IPR021449">
    <property type="entry name" value="DUF3099"/>
</dbReference>
<protein>
    <recommendedName>
        <fullName evidence="5">DUF3099 domain-containing protein</fullName>
    </recommendedName>
</protein>
<dbReference type="EMBL" id="BMXL01000002">
    <property type="protein sequence ID" value="GHD17570.1"/>
    <property type="molecule type" value="Genomic_DNA"/>
</dbReference>
<feature type="region of interest" description="Disordered" evidence="1">
    <location>
        <begin position="73"/>
        <end position="106"/>
    </location>
</feature>
<keyword evidence="2" id="KW-0812">Transmembrane</keyword>
<sequence>MKAGVAWKVCTLSATANREVRMKRRVRQYSLLMGACVLLFAASAPVYFLFGTGWAVAMCVVASVLPPVAMTLGNLADPDDPGDRDARYGSNADPQDHGGEEGPTPH</sequence>
<dbReference type="AlphaFoldDB" id="A0A918X7Z4"/>
<evidence type="ECO:0000256" key="1">
    <source>
        <dbReference type="SAM" id="MobiDB-lite"/>
    </source>
</evidence>
<evidence type="ECO:0000313" key="4">
    <source>
        <dbReference type="Proteomes" id="UP000654947"/>
    </source>
</evidence>
<keyword evidence="4" id="KW-1185">Reference proteome</keyword>
<comment type="caution">
    <text evidence="3">The sequence shown here is derived from an EMBL/GenBank/DDBJ whole genome shotgun (WGS) entry which is preliminary data.</text>
</comment>
<evidence type="ECO:0008006" key="5">
    <source>
        <dbReference type="Google" id="ProtNLM"/>
    </source>
</evidence>
<evidence type="ECO:0000313" key="3">
    <source>
        <dbReference type="EMBL" id="GHD17570.1"/>
    </source>
</evidence>
<name>A0A918X7Z4_9ACTN</name>
<reference evidence="3 4" key="1">
    <citation type="journal article" date="2014" name="Int. J. Syst. Evol. Microbiol.">
        <title>Complete genome sequence of Corynebacterium casei LMG S-19264T (=DSM 44701T), isolated from a smear-ripened cheese.</title>
        <authorList>
            <consortium name="US DOE Joint Genome Institute (JGI-PGF)"/>
            <person name="Walter F."/>
            <person name="Albersmeier A."/>
            <person name="Kalinowski J."/>
            <person name="Ruckert C."/>
        </authorList>
    </citation>
    <scope>NUCLEOTIDE SEQUENCE [LARGE SCALE GENOMIC DNA]</scope>
    <source>
        <strain evidence="3 4">KCTC 19473</strain>
    </source>
</reference>
<feature type="transmembrane region" description="Helical" evidence="2">
    <location>
        <begin position="54"/>
        <end position="75"/>
    </location>
</feature>
<gene>
    <name evidence="3" type="ORF">GCM10007147_06870</name>
</gene>
<accession>A0A918X7Z4</accession>
<organism evidence="3 4">
    <name type="scientific">Nocardiopsis kunsanensis</name>
    <dbReference type="NCBI Taxonomy" id="141693"/>
    <lineage>
        <taxon>Bacteria</taxon>
        <taxon>Bacillati</taxon>
        <taxon>Actinomycetota</taxon>
        <taxon>Actinomycetes</taxon>
        <taxon>Streptosporangiales</taxon>
        <taxon>Nocardiopsidaceae</taxon>
        <taxon>Nocardiopsis</taxon>
    </lineage>
</organism>
<evidence type="ECO:0000256" key="2">
    <source>
        <dbReference type="SAM" id="Phobius"/>
    </source>
</evidence>